<reference evidence="4 5" key="1">
    <citation type="submission" date="2021-01" db="EMBL/GenBank/DDBJ databases">
        <title>Actinoplanes sp. nov. LDG1-06 isolated from lichen.</title>
        <authorList>
            <person name="Saeng-In P."/>
            <person name="Phongsopitanun W."/>
            <person name="Kanchanasin P."/>
            <person name="Yuki M."/>
            <person name="Kudo T."/>
            <person name="Ohkuma M."/>
            <person name="Tanasupawat S."/>
        </authorList>
    </citation>
    <scope>NUCLEOTIDE SEQUENCE [LARGE SCALE GENOMIC DNA]</scope>
    <source>
        <strain evidence="4 5">LDG1-06</strain>
    </source>
</reference>
<dbReference type="Gene3D" id="3.50.50.60">
    <property type="entry name" value="FAD/NAD(P)-binding domain"/>
    <property type="match status" value="1"/>
</dbReference>
<organism evidence="4 5">
    <name type="scientific">Paractinoplanes ovalisporus</name>
    <dbReference type="NCBI Taxonomy" id="2810368"/>
    <lineage>
        <taxon>Bacteria</taxon>
        <taxon>Bacillati</taxon>
        <taxon>Actinomycetota</taxon>
        <taxon>Actinomycetes</taxon>
        <taxon>Micromonosporales</taxon>
        <taxon>Micromonosporaceae</taxon>
        <taxon>Paractinoplanes</taxon>
    </lineage>
</organism>
<evidence type="ECO:0000256" key="2">
    <source>
        <dbReference type="ARBA" id="ARBA00023033"/>
    </source>
</evidence>
<dbReference type="Proteomes" id="UP000632138">
    <property type="component" value="Unassembled WGS sequence"/>
</dbReference>
<evidence type="ECO:0000313" key="5">
    <source>
        <dbReference type="Proteomes" id="UP000632138"/>
    </source>
</evidence>
<dbReference type="EMBL" id="JAENHP010000007">
    <property type="protein sequence ID" value="MBM2618458.1"/>
    <property type="molecule type" value="Genomic_DNA"/>
</dbReference>
<evidence type="ECO:0000259" key="3">
    <source>
        <dbReference type="Pfam" id="PF01494"/>
    </source>
</evidence>
<keyword evidence="1" id="KW-0560">Oxidoreductase</keyword>
<evidence type="ECO:0000313" key="4">
    <source>
        <dbReference type="EMBL" id="MBM2618458.1"/>
    </source>
</evidence>
<keyword evidence="5" id="KW-1185">Reference proteome</keyword>
<dbReference type="GO" id="GO:0004497">
    <property type="term" value="F:monooxygenase activity"/>
    <property type="evidence" value="ECO:0007669"/>
    <property type="project" value="UniProtKB-KW"/>
</dbReference>
<dbReference type="InterPro" id="IPR036188">
    <property type="entry name" value="FAD/NAD-bd_sf"/>
</dbReference>
<name>A0ABS2AGF8_9ACTN</name>
<keyword evidence="2 4" id="KW-0503">Monooxygenase</keyword>
<protein>
    <submittedName>
        <fullName evidence="4">FAD-dependent monooxygenase</fullName>
    </submittedName>
</protein>
<sequence length="363" mass="38613">MAGDRVLVVGGGISGLALGRALRRRGVPFTLVERHERAADAGLAINLPGNAVRAVAALGLREELEKAGRPTRRREYRSARGRLLFAVDEDAFWGPDARPRCVRRADLLALLEDGTEVSFRTVENVRADGTVTFEGGEQETYGMVVGADGVRSAVRAALFPGAGTRAALLSRASWRFMAPNPGVGCFTVWSGGAGAFLMIPVDGDQVYVFASATGGGPVAPDPAWLRAAFGDYPDPVRAVLDTPSEPHHSPIEEVRLDRWADGRCVLIGDAAHATAPVWAQGAALGMEDAVVLAGLLAEGDWDTVGTRFEARRRERVAHVQAVTDRFTKVAAMPIRLRNAVLPVMGPISYRGAFGPLRDGSVSG</sequence>
<comment type="caution">
    <text evidence="4">The sequence shown here is derived from an EMBL/GenBank/DDBJ whole genome shotgun (WGS) entry which is preliminary data.</text>
</comment>
<dbReference type="PANTHER" id="PTHR13789:SF309">
    <property type="entry name" value="PUTATIVE (AFU_ORTHOLOGUE AFUA_6G14510)-RELATED"/>
    <property type="match status" value="1"/>
</dbReference>
<dbReference type="PRINTS" id="PR00420">
    <property type="entry name" value="RNGMNOXGNASE"/>
</dbReference>
<accession>A0ABS2AGF8</accession>
<gene>
    <name evidence="4" type="ORF">JIG36_23140</name>
</gene>
<dbReference type="InterPro" id="IPR002938">
    <property type="entry name" value="FAD-bd"/>
</dbReference>
<evidence type="ECO:0000256" key="1">
    <source>
        <dbReference type="ARBA" id="ARBA00023002"/>
    </source>
</evidence>
<dbReference type="RefSeq" id="WP_203378463.1">
    <property type="nucleotide sequence ID" value="NZ_JAENHP010000007.1"/>
</dbReference>
<proteinExistence type="predicted"/>
<feature type="domain" description="FAD-binding" evidence="3">
    <location>
        <begin position="6"/>
        <end position="325"/>
    </location>
</feature>
<dbReference type="SUPFAM" id="SSF51905">
    <property type="entry name" value="FAD/NAD(P)-binding domain"/>
    <property type="match status" value="1"/>
</dbReference>
<dbReference type="Pfam" id="PF01494">
    <property type="entry name" value="FAD_binding_3"/>
    <property type="match status" value="1"/>
</dbReference>
<dbReference type="PANTHER" id="PTHR13789">
    <property type="entry name" value="MONOOXYGENASE"/>
    <property type="match status" value="1"/>
</dbReference>
<dbReference type="InterPro" id="IPR050493">
    <property type="entry name" value="FAD-dep_Monooxygenase_BioMet"/>
</dbReference>